<comment type="caution">
    <text evidence="1">The sequence shown here is derived from an EMBL/GenBank/DDBJ whole genome shotgun (WGS) entry which is preliminary data.</text>
</comment>
<keyword evidence="2" id="KW-1185">Reference proteome</keyword>
<dbReference type="Proteomes" id="UP000295293">
    <property type="component" value="Unassembled WGS sequence"/>
</dbReference>
<protein>
    <recommendedName>
        <fullName evidence="3">Transposase</fullName>
    </recommendedName>
</protein>
<dbReference type="RefSeq" id="WP_133821528.1">
    <property type="nucleotide sequence ID" value="NZ_SNZH01000021.1"/>
</dbReference>
<name>A0A4R6YMD0_9GAMM</name>
<dbReference type="InterPro" id="IPR036397">
    <property type="entry name" value="RNaseH_sf"/>
</dbReference>
<evidence type="ECO:0008006" key="3">
    <source>
        <dbReference type="Google" id="ProtNLM"/>
    </source>
</evidence>
<evidence type="ECO:0000313" key="2">
    <source>
        <dbReference type="Proteomes" id="UP000295293"/>
    </source>
</evidence>
<organism evidence="1 2">
    <name type="scientific">Tahibacter aquaticus</name>
    <dbReference type="NCBI Taxonomy" id="520092"/>
    <lineage>
        <taxon>Bacteria</taxon>
        <taxon>Pseudomonadati</taxon>
        <taxon>Pseudomonadota</taxon>
        <taxon>Gammaproteobacteria</taxon>
        <taxon>Lysobacterales</taxon>
        <taxon>Rhodanobacteraceae</taxon>
        <taxon>Tahibacter</taxon>
    </lineage>
</organism>
<dbReference type="EMBL" id="SNZH01000021">
    <property type="protein sequence ID" value="TDR38438.1"/>
    <property type="molecule type" value="Genomic_DNA"/>
</dbReference>
<gene>
    <name evidence="1" type="ORF">DFR29_121110</name>
</gene>
<proteinExistence type="predicted"/>
<dbReference type="Gene3D" id="3.30.420.10">
    <property type="entry name" value="Ribonuclease H-like superfamily/Ribonuclease H"/>
    <property type="match status" value="1"/>
</dbReference>
<dbReference type="AlphaFoldDB" id="A0A4R6YMD0"/>
<evidence type="ECO:0000313" key="1">
    <source>
        <dbReference type="EMBL" id="TDR38438.1"/>
    </source>
</evidence>
<accession>A0A4R6YMD0</accession>
<reference evidence="1 2" key="1">
    <citation type="submission" date="2019-03" db="EMBL/GenBank/DDBJ databases">
        <title>Genomic Encyclopedia of Type Strains, Phase IV (KMG-IV): sequencing the most valuable type-strain genomes for metagenomic binning, comparative biology and taxonomic classification.</title>
        <authorList>
            <person name="Goeker M."/>
        </authorList>
    </citation>
    <scope>NUCLEOTIDE SEQUENCE [LARGE SCALE GENOMIC DNA]</scope>
    <source>
        <strain evidence="1 2">DSM 21667</strain>
    </source>
</reference>
<sequence>MSDEYLRVVGADVRSWARPTPANLPEPLRERYQARCDALMGLVEGMSLRAAAYRFGVDSRTIRADAVKCQRRDADDQLIGFRACIPYAERITRELPGNALASAPRKGPHVMSRLVETEPDFSKLVMGYKGQLPKKGRRCSAFNAHHKAVCAYLLARWGPEAYPFDTDDHGRAGLLTLHRRIRARRLQVGAAEVEATASTISTFRDLFVMRPLDRLEFDEHRTDVDWCINVTLPDGSTTTRRFVHVTLQLLICAVSRYIVAYRLILGDANQLDTLWLMRGAMAPWKPRELVVPNLSYCPGARLGLPHDENGAALRALLLAGDNAFCHFARHVGNNAAHLHGGILNLGRAHSPEARGIIEAAFRRLEEGALRDIAGGFQPSTVLGGTATATSTLRAEDHPLQWMGLEDLFDVLCANHNATPHSSIGNQLPLQRLDVHRRDPWRCEVPDGALTAERMLIVTLPMTIRGSEGKRKQPYIRYLHATYRSPKLRDHWSYLGKKVKVDVNLGDLRHLTVLDERGSALVRLAALPPWNKTVHDIVLRRLIARADKRQLVRINGSNDAIASWHAYARQQVSRAPRPETLLRHLPDFSPAPPIASSAAVPHVAPQAPLSIASPALVDFFGEEND</sequence>
<dbReference type="GO" id="GO:0003676">
    <property type="term" value="F:nucleic acid binding"/>
    <property type="evidence" value="ECO:0007669"/>
    <property type="project" value="InterPro"/>
</dbReference>
<dbReference type="OrthoDB" id="8736397at2"/>